<proteinExistence type="predicted"/>
<dbReference type="Proteomes" id="UP000324832">
    <property type="component" value="Unassembled WGS sequence"/>
</dbReference>
<evidence type="ECO:0000313" key="1">
    <source>
        <dbReference type="EMBL" id="VVD01940.1"/>
    </source>
</evidence>
<keyword evidence="2" id="KW-1185">Reference proteome</keyword>
<protein>
    <submittedName>
        <fullName evidence="1">Uncharacterized protein</fullName>
    </submittedName>
</protein>
<gene>
    <name evidence="1" type="ORF">LSINAPIS_LOCUS12253</name>
</gene>
<reference evidence="1 2" key="1">
    <citation type="submission" date="2017-07" db="EMBL/GenBank/DDBJ databases">
        <authorList>
            <person name="Talla V."/>
            <person name="Backstrom N."/>
        </authorList>
    </citation>
    <scope>NUCLEOTIDE SEQUENCE [LARGE SCALE GENOMIC DNA]</scope>
</reference>
<accession>A0A5E4QUW1</accession>
<dbReference type="AlphaFoldDB" id="A0A5E4QUW1"/>
<sequence length="222" mass="24935">MDVIESSTQSNPRKIEDIIDIQKASGNINARQVLFQVSSETDSTSSTSELKNFGRIGQTHRVKKSRSKIKSCKIRSCDITSWPSDSDVTVLRMRLCLRKGVNERDVTGDGKHQPNSSSMVNLATLMMQSPRPSKCSLFEELLLPITSWEGSDLKSKGGKVEKETIASHIQVDNGKKINNAKNVNSSHSYDQALDVKSKLARFFRFYFCSCCKCLYNLENMQN</sequence>
<name>A0A5E4QUW1_9NEOP</name>
<evidence type="ECO:0000313" key="2">
    <source>
        <dbReference type="Proteomes" id="UP000324832"/>
    </source>
</evidence>
<dbReference type="EMBL" id="FZQP02005655">
    <property type="protein sequence ID" value="VVD01940.1"/>
    <property type="molecule type" value="Genomic_DNA"/>
</dbReference>
<organism evidence="1 2">
    <name type="scientific">Leptidea sinapis</name>
    <dbReference type="NCBI Taxonomy" id="189913"/>
    <lineage>
        <taxon>Eukaryota</taxon>
        <taxon>Metazoa</taxon>
        <taxon>Ecdysozoa</taxon>
        <taxon>Arthropoda</taxon>
        <taxon>Hexapoda</taxon>
        <taxon>Insecta</taxon>
        <taxon>Pterygota</taxon>
        <taxon>Neoptera</taxon>
        <taxon>Endopterygota</taxon>
        <taxon>Lepidoptera</taxon>
        <taxon>Glossata</taxon>
        <taxon>Ditrysia</taxon>
        <taxon>Papilionoidea</taxon>
        <taxon>Pieridae</taxon>
        <taxon>Dismorphiinae</taxon>
        <taxon>Leptidea</taxon>
    </lineage>
</organism>